<sequence>MTSKAGKISILYLNRNVLHGGRFGLFARTPTNCAHMFGARSYSSRPAESPHPARKKVTINTIRKLYNDNEPITVLTAHDYPSASFVDKAGIDICLVGDSLAMVALGHESTSPVTMEEMLHHCRAVARGAKSPFMVADMPFGSYEGSISEAVNNAIRFIKDGKMEAVKLEGGTEMVETIRAITRIGIPVLGHVGLTPQRQSSLGGYRVQGKTLEKAKKLIEDAKAIQEAGCFGMVLETIPEPVATHITKLLKIPTIGIGAGPGTSGQVLVQLDMLGIFDRFAPRFAKTYANANSVITDAIRTYHKEVKERKFPAKEHCYPMEDGELERFLNIVGSSDNE</sequence>
<dbReference type="PANTHER" id="PTHR20881:SF0">
    <property type="entry name" value="3-METHYL-2-OXOBUTANOATE HYDROXYMETHYLTRANSFERASE"/>
    <property type="match status" value="1"/>
</dbReference>
<dbReference type="PANTHER" id="PTHR20881">
    <property type="entry name" value="3-METHYL-2-OXOBUTANOATE HYDROXYMETHYLTRANSFERASE"/>
    <property type="match status" value="1"/>
</dbReference>
<keyword evidence="8" id="KW-1185">Reference proteome</keyword>
<comment type="similarity">
    <text evidence="2 6">Belongs to the PanB family.</text>
</comment>
<reference evidence="7" key="1">
    <citation type="submission" date="2021-06" db="EMBL/GenBank/DDBJ databases">
        <authorList>
            <person name="Kallberg Y."/>
            <person name="Tangrot J."/>
            <person name="Rosling A."/>
        </authorList>
    </citation>
    <scope>NUCLEOTIDE SEQUENCE</scope>
    <source>
        <strain evidence="7">IA702</strain>
    </source>
</reference>
<dbReference type="GO" id="GO:0000287">
    <property type="term" value="F:magnesium ion binding"/>
    <property type="evidence" value="ECO:0007669"/>
    <property type="project" value="TreeGrafter"/>
</dbReference>
<comment type="function">
    <text evidence="6">Catalyzes the reversible reaction in which hydroxymethyl group from 5,10-methylenetetrahydrofolate is transferred onto alpha-ketoisovalerate to form ketopantoate.</text>
</comment>
<dbReference type="HAMAP" id="MF_00156">
    <property type="entry name" value="PanB"/>
    <property type="match status" value="1"/>
</dbReference>
<evidence type="ECO:0000256" key="3">
    <source>
        <dbReference type="ARBA" id="ARBA00012618"/>
    </source>
</evidence>
<evidence type="ECO:0000256" key="2">
    <source>
        <dbReference type="ARBA" id="ARBA00008676"/>
    </source>
</evidence>
<organism evidence="7 8">
    <name type="scientific">Paraglomus occultum</name>
    <dbReference type="NCBI Taxonomy" id="144539"/>
    <lineage>
        <taxon>Eukaryota</taxon>
        <taxon>Fungi</taxon>
        <taxon>Fungi incertae sedis</taxon>
        <taxon>Mucoromycota</taxon>
        <taxon>Glomeromycotina</taxon>
        <taxon>Glomeromycetes</taxon>
        <taxon>Paraglomerales</taxon>
        <taxon>Paraglomeraceae</taxon>
        <taxon>Paraglomus</taxon>
    </lineage>
</organism>
<dbReference type="InterPro" id="IPR003700">
    <property type="entry name" value="Pantoate_hydroxy_MeTrfase"/>
</dbReference>
<dbReference type="Gene3D" id="3.20.20.60">
    <property type="entry name" value="Phosphoenolpyruvate-binding domains"/>
    <property type="match status" value="1"/>
</dbReference>
<keyword evidence="4 6" id="KW-0808">Transferase</keyword>
<evidence type="ECO:0000256" key="4">
    <source>
        <dbReference type="ARBA" id="ARBA00022679"/>
    </source>
</evidence>
<comment type="catalytic activity">
    <reaction evidence="5 6">
        <text>(6R)-5,10-methylene-5,6,7,8-tetrahydrofolate + 3-methyl-2-oxobutanoate + H2O = 2-dehydropantoate + (6S)-5,6,7,8-tetrahydrofolate</text>
        <dbReference type="Rhea" id="RHEA:11824"/>
        <dbReference type="ChEBI" id="CHEBI:11561"/>
        <dbReference type="ChEBI" id="CHEBI:11851"/>
        <dbReference type="ChEBI" id="CHEBI:15377"/>
        <dbReference type="ChEBI" id="CHEBI:15636"/>
        <dbReference type="ChEBI" id="CHEBI:57453"/>
        <dbReference type="EC" id="2.1.2.11"/>
    </reaction>
</comment>
<dbReference type="GO" id="GO:0005739">
    <property type="term" value="C:mitochondrion"/>
    <property type="evidence" value="ECO:0007669"/>
    <property type="project" value="TreeGrafter"/>
</dbReference>
<dbReference type="EC" id="2.1.2.11" evidence="3 6"/>
<dbReference type="OrthoDB" id="425211at2759"/>
<keyword evidence="6" id="KW-0566">Pantothenate biosynthesis</keyword>
<accession>A0A9N9CET9</accession>
<dbReference type="NCBIfam" id="NF001452">
    <property type="entry name" value="PRK00311.1"/>
    <property type="match status" value="1"/>
</dbReference>
<dbReference type="Proteomes" id="UP000789572">
    <property type="component" value="Unassembled WGS sequence"/>
</dbReference>
<name>A0A9N9CET9_9GLOM</name>
<evidence type="ECO:0000256" key="5">
    <source>
        <dbReference type="ARBA" id="ARBA00049172"/>
    </source>
</evidence>
<dbReference type="SUPFAM" id="SSF51621">
    <property type="entry name" value="Phosphoenolpyruvate/pyruvate domain"/>
    <property type="match status" value="1"/>
</dbReference>
<dbReference type="Pfam" id="PF02548">
    <property type="entry name" value="Pantoate_transf"/>
    <property type="match status" value="1"/>
</dbReference>
<evidence type="ECO:0000313" key="7">
    <source>
        <dbReference type="EMBL" id="CAG8599229.1"/>
    </source>
</evidence>
<protein>
    <recommendedName>
        <fullName evidence="3 6">3-methyl-2-oxobutanoate hydroxymethyltransferase</fullName>
        <ecNumber evidence="3 6">2.1.2.11</ecNumber>
    </recommendedName>
</protein>
<gene>
    <name evidence="7" type="ORF">POCULU_LOCUS7375</name>
</gene>
<dbReference type="InterPro" id="IPR040442">
    <property type="entry name" value="Pyrv_kinase-like_dom_sf"/>
</dbReference>
<comment type="pathway">
    <text evidence="1 6">Cofactor biosynthesis; (R)-pantothenate biosynthesis; (R)-pantoate from 3-methyl-2-oxobutanoate: step 1/2.</text>
</comment>
<dbReference type="FunFam" id="3.20.20.60:FF:000003">
    <property type="entry name" value="3-methyl-2-oxobutanoate hydroxymethyltransferase"/>
    <property type="match status" value="1"/>
</dbReference>
<evidence type="ECO:0000313" key="8">
    <source>
        <dbReference type="Proteomes" id="UP000789572"/>
    </source>
</evidence>
<proteinExistence type="inferred from homology"/>
<dbReference type="NCBIfam" id="TIGR00222">
    <property type="entry name" value="panB"/>
    <property type="match status" value="1"/>
</dbReference>
<evidence type="ECO:0000256" key="6">
    <source>
        <dbReference type="RuleBase" id="RU362100"/>
    </source>
</evidence>
<comment type="caution">
    <text evidence="7">The sequence shown here is derived from an EMBL/GenBank/DDBJ whole genome shotgun (WGS) entry which is preliminary data.</text>
</comment>
<evidence type="ECO:0000256" key="1">
    <source>
        <dbReference type="ARBA" id="ARBA00005033"/>
    </source>
</evidence>
<dbReference type="AlphaFoldDB" id="A0A9N9CET9"/>
<dbReference type="GO" id="GO:0015940">
    <property type="term" value="P:pantothenate biosynthetic process"/>
    <property type="evidence" value="ECO:0007669"/>
    <property type="project" value="UniProtKB-KW"/>
</dbReference>
<dbReference type="EMBL" id="CAJVPJ010001651">
    <property type="protein sequence ID" value="CAG8599229.1"/>
    <property type="molecule type" value="Genomic_DNA"/>
</dbReference>
<dbReference type="GO" id="GO:0003864">
    <property type="term" value="F:3-methyl-2-oxobutanoate hydroxymethyltransferase activity"/>
    <property type="evidence" value="ECO:0007669"/>
    <property type="project" value="UniProtKB-EC"/>
</dbReference>
<dbReference type="InterPro" id="IPR015813">
    <property type="entry name" value="Pyrv/PenolPyrv_kinase-like_dom"/>
</dbReference>
<dbReference type="CDD" id="cd06557">
    <property type="entry name" value="KPHMT-like"/>
    <property type="match status" value="1"/>
</dbReference>